<sequence>MAGPDVSGAGEWNRFAEGSVERLMLSALSERLGTALRPRVLLLADGVRVEVEGMDAAGAIVAQLVANQGSYKPSYRNKVMADMFKLLWLRTAAPQVERAVLVVSTVTVRALNGWVAVAAADLGVEVYVFDGAGVVPLGAES</sequence>
<evidence type="ECO:0000313" key="2">
    <source>
        <dbReference type="Proteomes" id="UP000589620"/>
    </source>
</evidence>
<proteinExistence type="predicted"/>
<comment type="caution">
    <text evidence="1">The sequence shown here is derived from an EMBL/GenBank/DDBJ whole genome shotgun (WGS) entry which is preliminary data.</text>
</comment>
<name>A0A852T4A4_9MICO</name>
<dbReference type="Proteomes" id="UP000589620">
    <property type="component" value="Unassembled WGS sequence"/>
</dbReference>
<gene>
    <name evidence="1" type="ORF">BJ963_003230</name>
</gene>
<organism evidence="1 2">
    <name type="scientific">Leifsonia soli</name>
    <dbReference type="NCBI Taxonomy" id="582665"/>
    <lineage>
        <taxon>Bacteria</taxon>
        <taxon>Bacillati</taxon>
        <taxon>Actinomycetota</taxon>
        <taxon>Actinomycetes</taxon>
        <taxon>Micrococcales</taxon>
        <taxon>Microbacteriaceae</taxon>
        <taxon>Leifsonia</taxon>
    </lineage>
</organism>
<protein>
    <submittedName>
        <fullName evidence="1">Uncharacterized protein</fullName>
    </submittedName>
</protein>
<dbReference type="EMBL" id="JACCBJ010000001">
    <property type="protein sequence ID" value="NYD75711.1"/>
    <property type="molecule type" value="Genomic_DNA"/>
</dbReference>
<keyword evidence="2" id="KW-1185">Reference proteome</keyword>
<dbReference type="AlphaFoldDB" id="A0A852T4A4"/>
<evidence type="ECO:0000313" key="1">
    <source>
        <dbReference type="EMBL" id="NYD75711.1"/>
    </source>
</evidence>
<dbReference type="RefSeq" id="WP_179457545.1">
    <property type="nucleotide sequence ID" value="NZ_BAAAPX010000001.1"/>
</dbReference>
<reference evidence="1 2" key="1">
    <citation type="submission" date="2020-07" db="EMBL/GenBank/DDBJ databases">
        <title>Sequencing the genomes of 1000 actinobacteria strains.</title>
        <authorList>
            <person name="Klenk H.-P."/>
        </authorList>
    </citation>
    <scope>NUCLEOTIDE SEQUENCE [LARGE SCALE GENOMIC DNA]</scope>
    <source>
        <strain evidence="1 2">DSM 23871</strain>
    </source>
</reference>
<accession>A0A852T4A4</accession>